<evidence type="ECO:0000256" key="9">
    <source>
        <dbReference type="ARBA" id="ARBA00031269"/>
    </source>
</evidence>
<dbReference type="GO" id="GO:0046872">
    <property type="term" value="F:metal ion binding"/>
    <property type="evidence" value="ECO:0007669"/>
    <property type="project" value="UniProtKB-KW"/>
</dbReference>
<dbReference type="OrthoDB" id="10253113at2759"/>
<feature type="region of interest" description="Disordered" evidence="10">
    <location>
        <begin position="425"/>
        <end position="447"/>
    </location>
</feature>
<dbReference type="Proteomes" id="UP000749293">
    <property type="component" value="Unassembled WGS sequence"/>
</dbReference>
<evidence type="ECO:0000256" key="4">
    <source>
        <dbReference type="ARBA" id="ARBA00022485"/>
    </source>
</evidence>
<evidence type="ECO:0000256" key="1">
    <source>
        <dbReference type="ARBA" id="ARBA00006596"/>
    </source>
</evidence>
<comment type="caution">
    <text evidence="12">The sequence shown here is derived from an EMBL/GenBank/DDBJ whole genome shotgun (WGS) entry which is preliminary data.</text>
</comment>
<organism evidence="12 13">
    <name type="scientific">Geosmithia morbida</name>
    <dbReference type="NCBI Taxonomy" id="1094350"/>
    <lineage>
        <taxon>Eukaryota</taxon>
        <taxon>Fungi</taxon>
        <taxon>Dikarya</taxon>
        <taxon>Ascomycota</taxon>
        <taxon>Pezizomycotina</taxon>
        <taxon>Sordariomycetes</taxon>
        <taxon>Hypocreomycetidae</taxon>
        <taxon>Hypocreales</taxon>
        <taxon>Bionectriaceae</taxon>
        <taxon>Geosmithia</taxon>
    </lineage>
</organism>
<comment type="function">
    <text evidence="8">Component of the cytosolic Fe/S protein assembly machinery. Required for maturation of extramitochondrial Fe/S proteins. May play a role in the transfer of pre-assembled Fe/S clusters to target apoproteins.</text>
</comment>
<dbReference type="Gene3D" id="3.40.950.10">
    <property type="entry name" value="Fe-only Hydrogenase (Larger Subunit), Chain L, domain 3"/>
    <property type="match status" value="1"/>
</dbReference>
<keyword evidence="6" id="KW-0408">Iron</keyword>
<evidence type="ECO:0000256" key="7">
    <source>
        <dbReference type="ARBA" id="ARBA00023014"/>
    </source>
</evidence>
<evidence type="ECO:0000259" key="11">
    <source>
        <dbReference type="Pfam" id="PF02906"/>
    </source>
</evidence>
<dbReference type="RefSeq" id="XP_035322660.1">
    <property type="nucleotide sequence ID" value="XM_035467694.1"/>
</dbReference>
<evidence type="ECO:0000256" key="8">
    <source>
        <dbReference type="ARBA" id="ARBA00025099"/>
    </source>
</evidence>
<evidence type="ECO:0000256" key="2">
    <source>
        <dbReference type="ARBA" id="ARBA00015854"/>
    </source>
</evidence>
<dbReference type="Gene3D" id="3.40.50.1780">
    <property type="match status" value="1"/>
</dbReference>
<keyword evidence="5" id="KW-0479">Metal-binding</keyword>
<dbReference type="Pfam" id="PF02906">
    <property type="entry name" value="Fe_hyd_lg_C"/>
    <property type="match status" value="1"/>
</dbReference>
<evidence type="ECO:0000256" key="3">
    <source>
        <dbReference type="ARBA" id="ARBA00017073"/>
    </source>
</evidence>
<dbReference type="AlphaFoldDB" id="A0A9P5D1K4"/>
<dbReference type="FunFam" id="3.30.70.20:FF:000042">
    <property type="entry name" value="Cytosolic Fe-S cluster assembly factor NAR1"/>
    <property type="match status" value="1"/>
</dbReference>
<dbReference type="InterPro" id="IPR050340">
    <property type="entry name" value="Cytosolic_Fe-S_CAF"/>
</dbReference>
<protein>
    <recommendedName>
        <fullName evidence="2">Cytosolic Fe-S cluster assembly factor NAR1</fullName>
    </recommendedName>
    <alternativeName>
        <fullName evidence="3">Cytosolic Fe-S cluster assembly factor nar1</fullName>
    </alternativeName>
    <alternativeName>
        <fullName evidence="9">Nuclear architecture-related protein 1</fullName>
    </alternativeName>
</protein>
<dbReference type="GO" id="GO:0051539">
    <property type="term" value="F:4 iron, 4 sulfur cluster binding"/>
    <property type="evidence" value="ECO:0007669"/>
    <property type="project" value="UniProtKB-KW"/>
</dbReference>
<evidence type="ECO:0000256" key="5">
    <source>
        <dbReference type="ARBA" id="ARBA00022723"/>
    </source>
</evidence>
<name>A0A9P5D1K4_9HYPO</name>
<evidence type="ECO:0000313" key="12">
    <source>
        <dbReference type="EMBL" id="KAF4124008.1"/>
    </source>
</evidence>
<sequence length="588" mass="62325">MSAILSADDLNDFISPGVACIKPVETLPAAPPQQGFNESEVIIDGQQPSSTGADANKPAEISLTDCLACSGCVTSAEAVLVSLQSHAEVLSVMDAAPALTITGPDAQGKFGVDGLENEDAKLFVASVSPQARANLAAACGRGTSEKDAGRMLENLLGGAEGLASGGRWHNAFTWVADTNTTREATLALGADEVLGTTGAPQPGTSTPARPILAASCPGWVCYAEKTHPHVLPHLSKVKSPQALMGTLLKTTLSRKLGVHPSRIWHLAVMPCFDKKLEASREELTDEVWDGSGKPGRGVRDVDCVITSREILMLAESRNIDFFAIPSRPSRPDTPFPDAKMGDFLFGRQGGTRNPPRVAGSSGGLLYHVLQAKAAQLPGSEIQAVRGRNTDVMEYTVSVGGQPVFRAARYYGFRNIQNLVRKLKPARPSRMPGGKPFGSARRPGAAGGKSAPLDYSYIEVMACPGGCTNGGGQIKVEDPIVVERKNLPGKPGPQEQKDWLAEVDEAYFSGEEDTDMVGNDGNDDDNNENDVIGGISHSYIRDCLAHWSHITSIGLDRLAFTTYREVISDVGKDGTEKVIQLAGKIGGGW</sequence>
<proteinExistence type="inferred from homology"/>
<evidence type="ECO:0000313" key="13">
    <source>
        <dbReference type="Proteomes" id="UP000749293"/>
    </source>
</evidence>
<comment type="similarity">
    <text evidence="1">Belongs to the NARF family.</text>
</comment>
<keyword evidence="4" id="KW-0004">4Fe-4S</keyword>
<dbReference type="PANTHER" id="PTHR11615">
    <property type="entry name" value="NITRATE, FORMATE, IRON DEHYDROGENASE"/>
    <property type="match status" value="1"/>
</dbReference>
<feature type="domain" description="Iron hydrogenase large subunit C-terminal" evidence="11">
    <location>
        <begin position="124"/>
        <end position="470"/>
    </location>
</feature>
<dbReference type="FunFam" id="3.40.50.1780:FF:000004">
    <property type="entry name" value="Cytosolic Fe-S cluster assembly factor nar1"/>
    <property type="match status" value="1"/>
</dbReference>
<dbReference type="InterPro" id="IPR004108">
    <property type="entry name" value="Fe_hydrogenase_lsu_C"/>
</dbReference>
<evidence type="ECO:0000256" key="6">
    <source>
        <dbReference type="ARBA" id="ARBA00023004"/>
    </source>
</evidence>
<reference evidence="12" key="1">
    <citation type="submission" date="2020-03" db="EMBL/GenBank/DDBJ databases">
        <title>Site-based positive gene gene selection in Geosmithia morbida across the United States reveals a broad range of putative effectors and factors for local host and environmental adapation.</title>
        <authorList>
            <person name="Onufrak A."/>
            <person name="Murdoch R.W."/>
            <person name="Gazis R."/>
            <person name="Huff M."/>
            <person name="Staton M."/>
            <person name="Klingeman W."/>
            <person name="Hadziabdic D."/>
        </authorList>
    </citation>
    <scope>NUCLEOTIDE SEQUENCE</scope>
    <source>
        <strain evidence="12">1262</strain>
    </source>
</reference>
<accession>A0A9P5D1K4</accession>
<gene>
    <name evidence="12" type="ORF">GMORB2_5724</name>
</gene>
<dbReference type="InterPro" id="IPR009016">
    <property type="entry name" value="Fe_hydrogenase"/>
</dbReference>
<dbReference type="EMBL" id="JAANYQ010000005">
    <property type="protein sequence ID" value="KAF4124008.1"/>
    <property type="molecule type" value="Genomic_DNA"/>
</dbReference>
<keyword evidence="7" id="KW-0411">Iron-sulfur</keyword>
<dbReference type="SUPFAM" id="SSF53920">
    <property type="entry name" value="Fe-only hydrogenase"/>
    <property type="match status" value="1"/>
</dbReference>
<keyword evidence="13" id="KW-1185">Reference proteome</keyword>
<dbReference type="GeneID" id="55971949"/>
<evidence type="ECO:0000256" key="10">
    <source>
        <dbReference type="SAM" id="MobiDB-lite"/>
    </source>
</evidence>